<dbReference type="InterPro" id="IPR036388">
    <property type="entry name" value="WH-like_DNA-bd_sf"/>
</dbReference>
<proteinExistence type="predicted"/>
<name>A0A699L446_TANCI</name>
<evidence type="ECO:0000313" key="1">
    <source>
        <dbReference type="EMBL" id="GFB24707.1"/>
    </source>
</evidence>
<organism evidence="1">
    <name type="scientific">Tanacetum cinerariifolium</name>
    <name type="common">Dalmatian daisy</name>
    <name type="synonym">Chrysanthemum cinerariifolium</name>
    <dbReference type="NCBI Taxonomy" id="118510"/>
    <lineage>
        <taxon>Eukaryota</taxon>
        <taxon>Viridiplantae</taxon>
        <taxon>Streptophyta</taxon>
        <taxon>Embryophyta</taxon>
        <taxon>Tracheophyta</taxon>
        <taxon>Spermatophyta</taxon>
        <taxon>Magnoliopsida</taxon>
        <taxon>eudicotyledons</taxon>
        <taxon>Gunneridae</taxon>
        <taxon>Pentapetalae</taxon>
        <taxon>asterids</taxon>
        <taxon>campanulids</taxon>
        <taxon>Asterales</taxon>
        <taxon>Asteraceae</taxon>
        <taxon>Asteroideae</taxon>
        <taxon>Anthemideae</taxon>
        <taxon>Anthemidinae</taxon>
        <taxon>Tanacetum</taxon>
    </lineage>
</organism>
<dbReference type="EMBL" id="BKCJ010584496">
    <property type="protein sequence ID" value="GFB24707.1"/>
    <property type="molecule type" value="Genomic_DNA"/>
</dbReference>
<dbReference type="AlphaFoldDB" id="A0A699L446"/>
<sequence>MVAADMKLLMVTNETVDVSQKFLTMPFAGRSLGEKHARMGLVECVSHELLQPYPIFHETPGKSFSHCLAKGGNRDPIFVNALVTWSIPKWVNKFN</sequence>
<accession>A0A699L446</accession>
<comment type="caution">
    <text evidence="1">The sequence shown here is derived from an EMBL/GenBank/DDBJ whole genome shotgun (WGS) entry which is preliminary data.</text>
</comment>
<dbReference type="Gene3D" id="1.10.10.10">
    <property type="entry name" value="Winged helix-like DNA-binding domain superfamily/Winged helix DNA-binding domain"/>
    <property type="match status" value="1"/>
</dbReference>
<reference evidence="1" key="1">
    <citation type="journal article" date="2019" name="Sci. Rep.">
        <title>Draft genome of Tanacetum cinerariifolium, the natural source of mosquito coil.</title>
        <authorList>
            <person name="Yamashiro T."/>
            <person name="Shiraishi A."/>
            <person name="Satake H."/>
            <person name="Nakayama K."/>
        </authorList>
    </citation>
    <scope>NUCLEOTIDE SEQUENCE</scope>
</reference>
<gene>
    <name evidence="1" type="ORF">Tci_696678</name>
</gene>
<dbReference type="InterPro" id="IPR036390">
    <property type="entry name" value="WH_DNA-bd_sf"/>
</dbReference>
<protein>
    <submittedName>
        <fullName evidence="1">ERBB-3 binding protein 1</fullName>
    </submittedName>
</protein>
<dbReference type="PANTHER" id="PTHR10804:SF11">
    <property type="entry name" value="PROLIFERATION-ASSOCIATED PROTEIN 2G4"/>
    <property type="match status" value="1"/>
</dbReference>
<dbReference type="InterPro" id="IPR047113">
    <property type="entry name" value="PA2G4/ARX1"/>
</dbReference>
<dbReference type="SUPFAM" id="SSF46785">
    <property type="entry name" value="Winged helix' DNA-binding domain"/>
    <property type="match status" value="1"/>
</dbReference>
<dbReference type="PANTHER" id="PTHR10804">
    <property type="entry name" value="PROTEASE FAMILY M24 METHIONYL AMINOPEPTIDASE, AMINOPEPTIDASE P"/>
    <property type="match status" value="1"/>
</dbReference>